<dbReference type="PROSITE" id="PS51257">
    <property type="entry name" value="PROKAR_LIPOPROTEIN"/>
    <property type="match status" value="1"/>
</dbReference>
<keyword evidence="5" id="KW-0472">Membrane</keyword>
<dbReference type="Pfam" id="PF05504">
    <property type="entry name" value="Spore_GerAC"/>
    <property type="match status" value="1"/>
</dbReference>
<evidence type="ECO:0000256" key="6">
    <source>
        <dbReference type="ARBA" id="ARBA00023139"/>
    </source>
</evidence>
<dbReference type="EMBL" id="QLUW01000003">
    <property type="protein sequence ID" value="RAP75025.1"/>
    <property type="molecule type" value="Genomic_DNA"/>
</dbReference>
<sequence length="359" mass="40502">MAFCCRKIVLSFVSICLMLILSGCWDSHDINLRTMPIIVGVAKGKSYAYDFTLQIPIPAEKALSIKTISQEANSFSEAVDILRINIENYIDLLDVDMLVFHESVAREGLEAEFNNAIRTRDLPPRALVAITDANMKELFTNTNNAVQADVTTFFKFSNKAAGWTPKTAKIRLWEAYESTKSYTEDVMIPIIRPGRETVLTFPGAAVMTKGKMVARLGSEETMFANIISNRYQGAAIEVLKSANMTILSAKVKWKARITNDGPALDGKLLVKAAITESKGEYSESELIKELESYMTERLNLLTAKLQRYRSDPLGFGNHFRGKLPIEKLKRWRTDYYPKLKVNYKVKVVINNFGNLEQEE</sequence>
<comment type="subcellular location">
    <subcellularLocation>
        <location evidence="1">Membrane</location>
        <topology evidence="1">Lipid-anchor</topology>
    </subcellularLocation>
</comment>
<dbReference type="NCBIfam" id="TIGR02887">
    <property type="entry name" value="spore_ger_x_C"/>
    <property type="match status" value="1"/>
</dbReference>
<proteinExistence type="inferred from homology"/>
<dbReference type="AlphaFoldDB" id="A0A328U2A5"/>
<evidence type="ECO:0008006" key="12">
    <source>
        <dbReference type="Google" id="ProtNLM"/>
    </source>
</evidence>
<dbReference type="GO" id="GO:0009847">
    <property type="term" value="P:spore germination"/>
    <property type="evidence" value="ECO:0007669"/>
    <property type="project" value="InterPro"/>
</dbReference>
<evidence type="ECO:0000256" key="3">
    <source>
        <dbReference type="ARBA" id="ARBA00022544"/>
    </source>
</evidence>
<evidence type="ECO:0000256" key="1">
    <source>
        <dbReference type="ARBA" id="ARBA00004635"/>
    </source>
</evidence>
<dbReference type="InterPro" id="IPR008844">
    <property type="entry name" value="Spore_GerAC-like"/>
</dbReference>
<keyword evidence="3" id="KW-0309">Germination</keyword>
<evidence type="ECO:0000259" key="8">
    <source>
        <dbReference type="Pfam" id="PF05504"/>
    </source>
</evidence>
<name>A0A328U2A5_9BACL</name>
<evidence type="ECO:0000259" key="9">
    <source>
        <dbReference type="Pfam" id="PF25198"/>
    </source>
</evidence>
<dbReference type="InterPro" id="IPR057336">
    <property type="entry name" value="GerAC_N"/>
</dbReference>
<dbReference type="PANTHER" id="PTHR35789:SF1">
    <property type="entry name" value="SPORE GERMINATION PROTEIN B3"/>
    <property type="match status" value="1"/>
</dbReference>
<evidence type="ECO:0000256" key="5">
    <source>
        <dbReference type="ARBA" id="ARBA00023136"/>
    </source>
</evidence>
<dbReference type="Proteomes" id="UP000249260">
    <property type="component" value="Unassembled WGS sequence"/>
</dbReference>
<evidence type="ECO:0000256" key="7">
    <source>
        <dbReference type="ARBA" id="ARBA00023288"/>
    </source>
</evidence>
<organism evidence="10 11">
    <name type="scientific">Paenibacillus montanisoli</name>
    <dbReference type="NCBI Taxonomy" id="2081970"/>
    <lineage>
        <taxon>Bacteria</taxon>
        <taxon>Bacillati</taxon>
        <taxon>Bacillota</taxon>
        <taxon>Bacilli</taxon>
        <taxon>Bacillales</taxon>
        <taxon>Paenibacillaceae</taxon>
        <taxon>Paenibacillus</taxon>
    </lineage>
</organism>
<evidence type="ECO:0000313" key="10">
    <source>
        <dbReference type="EMBL" id="RAP75025.1"/>
    </source>
</evidence>
<dbReference type="GO" id="GO:0016020">
    <property type="term" value="C:membrane"/>
    <property type="evidence" value="ECO:0007669"/>
    <property type="project" value="UniProtKB-SubCell"/>
</dbReference>
<feature type="domain" description="Spore germination protein N-terminal" evidence="9">
    <location>
        <begin position="26"/>
        <end position="192"/>
    </location>
</feature>
<accession>A0A328U2A5</accession>
<dbReference type="RefSeq" id="WP_112883289.1">
    <property type="nucleotide sequence ID" value="NZ_QLUW01000003.1"/>
</dbReference>
<dbReference type="InterPro" id="IPR046953">
    <property type="entry name" value="Spore_GerAC-like_C"/>
</dbReference>
<comment type="similarity">
    <text evidence="2">Belongs to the GerABKC lipoprotein family.</text>
</comment>
<keyword evidence="6" id="KW-0564">Palmitate</keyword>
<keyword evidence="7" id="KW-0449">Lipoprotein</keyword>
<protein>
    <recommendedName>
        <fullName evidence="12">Ger(X)C family spore germination protein</fullName>
    </recommendedName>
</protein>
<evidence type="ECO:0000313" key="11">
    <source>
        <dbReference type="Proteomes" id="UP000249260"/>
    </source>
</evidence>
<feature type="domain" description="Spore germination GerAC-like C-terminal" evidence="8">
    <location>
        <begin position="203"/>
        <end position="353"/>
    </location>
</feature>
<reference evidence="10 11" key="1">
    <citation type="submission" date="2018-06" db="EMBL/GenBank/DDBJ databases">
        <title>Paenibacillus montanisoli sp. nov., isolated from mountain area soil.</title>
        <authorList>
            <person name="Wu M."/>
        </authorList>
    </citation>
    <scope>NUCLEOTIDE SEQUENCE [LARGE SCALE GENOMIC DNA]</scope>
    <source>
        <strain evidence="10 11">RA17</strain>
    </source>
</reference>
<dbReference type="Gene3D" id="3.30.300.210">
    <property type="entry name" value="Nutrient germinant receptor protein C, domain 3"/>
    <property type="match status" value="1"/>
</dbReference>
<gene>
    <name evidence="10" type="ORF">DL346_16665</name>
</gene>
<dbReference type="OrthoDB" id="9816067at2"/>
<keyword evidence="4" id="KW-0732">Signal</keyword>
<comment type="caution">
    <text evidence="10">The sequence shown here is derived from an EMBL/GenBank/DDBJ whole genome shotgun (WGS) entry which is preliminary data.</text>
</comment>
<evidence type="ECO:0000256" key="2">
    <source>
        <dbReference type="ARBA" id="ARBA00007886"/>
    </source>
</evidence>
<dbReference type="PANTHER" id="PTHR35789">
    <property type="entry name" value="SPORE GERMINATION PROTEIN B3"/>
    <property type="match status" value="1"/>
</dbReference>
<evidence type="ECO:0000256" key="4">
    <source>
        <dbReference type="ARBA" id="ARBA00022729"/>
    </source>
</evidence>
<dbReference type="Pfam" id="PF25198">
    <property type="entry name" value="Spore_GerAC_N"/>
    <property type="match status" value="1"/>
</dbReference>
<keyword evidence="11" id="KW-1185">Reference proteome</keyword>
<dbReference type="InterPro" id="IPR038501">
    <property type="entry name" value="Spore_GerAC_C_sf"/>
</dbReference>